<dbReference type="InterPro" id="IPR044083">
    <property type="entry name" value="RamA-like"/>
</dbReference>
<comment type="similarity">
    <text evidence="1">Belongs to the carbon-nitrogen hydrolase superfamily. NIT1/NIT2 family.</text>
</comment>
<dbReference type="AlphaFoldDB" id="A0A495VYH4"/>
<evidence type="ECO:0000259" key="2">
    <source>
        <dbReference type="PROSITE" id="PS50263"/>
    </source>
</evidence>
<comment type="caution">
    <text evidence="3">The sequence shown here is derived from an EMBL/GenBank/DDBJ whole genome shotgun (WGS) entry which is preliminary data.</text>
</comment>
<dbReference type="Pfam" id="PF00795">
    <property type="entry name" value="CN_hydrolase"/>
    <property type="match status" value="1"/>
</dbReference>
<gene>
    <name evidence="3" type="ORF">C8E97_3084</name>
</gene>
<dbReference type="SUPFAM" id="SSF56317">
    <property type="entry name" value="Carbon-nitrogen hydrolase"/>
    <property type="match status" value="1"/>
</dbReference>
<organism evidence="3 4">
    <name type="scientific">Saccharothrix australiensis</name>
    <dbReference type="NCBI Taxonomy" id="2072"/>
    <lineage>
        <taxon>Bacteria</taxon>
        <taxon>Bacillati</taxon>
        <taxon>Actinomycetota</taxon>
        <taxon>Actinomycetes</taxon>
        <taxon>Pseudonocardiales</taxon>
        <taxon>Pseudonocardiaceae</taxon>
        <taxon>Saccharothrix</taxon>
    </lineage>
</organism>
<dbReference type="GO" id="GO:0016787">
    <property type="term" value="F:hydrolase activity"/>
    <property type="evidence" value="ECO:0007669"/>
    <property type="project" value="UniProtKB-KW"/>
</dbReference>
<evidence type="ECO:0000313" key="3">
    <source>
        <dbReference type="EMBL" id="RKT54462.1"/>
    </source>
</evidence>
<dbReference type="PROSITE" id="PS01227">
    <property type="entry name" value="UPF0012"/>
    <property type="match status" value="1"/>
</dbReference>
<feature type="domain" description="CN hydrolase" evidence="2">
    <location>
        <begin position="1"/>
        <end position="233"/>
    </location>
</feature>
<dbReference type="InterPro" id="IPR036526">
    <property type="entry name" value="C-N_Hydrolase_sf"/>
</dbReference>
<dbReference type="RefSeq" id="WP_121006111.1">
    <property type="nucleotide sequence ID" value="NZ_RBXO01000001.1"/>
</dbReference>
<dbReference type="PANTHER" id="PTHR23088:SF27">
    <property type="entry name" value="DEAMINATED GLUTATHIONE AMIDASE"/>
    <property type="match status" value="1"/>
</dbReference>
<dbReference type="InterPro" id="IPR003010">
    <property type="entry name" value="C-N_Hydrolase"/>
</dbReference>
<dbReference type="PANTHER" id="PTHR23088">
    <property type="entry name" value="NITRILASE-RELATED"/>
    <property type="match status" value="1"/>
</dbReference>
<name>A0A495VYH4_9PSEU</name>
<evidence type="ECO:0000256" key="1">
    <source>
        <dbReference type="ARBA" id="ARBA00010613"/>
    </source>
</evidence>
<keyword evidence="3" id="KW-0378">Hydrolase</keyword>
<sequence>MRIACWQARSPGADAPGSMTERIAAAAARARDAGAALLVTPEMSVTGYPVGRQVERGARAAREVADIARDTGVAVVHGWPEDTGTGVRNAASLVSATGETLATYRKAHLFGELDRSVFTPGDEPVVQADVAGVTVGLLVCYDVEFPETVRAHALAGTQLLVVPTALMRPWTIVAETLVPARAFESQLFIAYTNWVGERLGVRYCGLTRVVDPHGAITTAGGDAEELLVVDVDPAAIAAARAETPYLADRRPELYGAVGPEVRP</sequence>
<keyword evidence="4" id="KW-1185">Reference proteome</keyword>
<proteinExistence type="inferred from homology"/>
<dbReference type="Gene3D" id="3.60.110.10">
    <property type="entry name" value="Carbon-nitrogen hydrolase"/>
    <property type="match status" value="1"/>
</dbReference>
<dbReference type="Proteomes" id="UP000282084">
    <property type="component" value="Unassembled WGS sequence"/>
</dbReference>
<protein>
    <submittedName>
        <fullName evidence="3">Putative amidohydrolase</fullName>
    </submittedName>
</protein>
<dbReference type="PROSITE" id="PS50263">
    <property type="entry name" value="CN_HYDROLASE"/>
    <property type="match status" value="1"/>
</dbReference>
<evidence type="ECO:0000313" key="4">
    <source>
        <dbReference type="Proteomes" id="UP000282084"/>
    </source>
</evidence>
<reference evidence="3 4" key="1">
    <citation type="submission" date="2018-10" db="EMBL/GenBank/DDBJ databases">
        <title>Sequencing the genomes of 1000 actinobacteria strains.</title>
        <authorList>
            <person name="Klenk H.-P."/>
        </authorList>
    </citation>
    <scope>NUCLEOTIDE SEQUENCE [LARGE SCALE GENOMIC DNA]</scope>
    <source>
        <strain evidence="3 4">DSM 43800</strain>
    </source>
</reference>
<dbReference type="CDD" id="cd07576">
    <property type="entry name" value="R-amidase_like"/>
    <property type="match status" value="1"/>
</dbReference>
<accession>A0A495VYH4</accession>
<dbReference type="EMBL" id="RBXO01000001">
    <property type="protein sequence ID" value="RKT54462.1"/>
    <property type="molecule type" value="Genomic_DNA"/>
</dbReference>
<dbReference type="InterPro" id="IPR001110">
    <property type="entry name" value="UPF0012_CS"/>
</dbReference>
<dbReference type="OrthoDB" id="4008466at2"/>